<protein>
    <submittedName>
        <fullName evidence="1">NADH dehydrogenase [ubiquinone] 1 alpha subcomplex assembly factor 3</fullName>
    </submittedName>
</protein>
<gene>
    <name evidence="1" type="primary">NDUF3</name>
    <name evidence="2" type="ORF">TR99213</name>
</gene>
<sequence length="144" mass="16272">MLLKSSACGKNSFFKGSDKTGRITVSTHTAQTNKQRYRLAIIWCTYTLSTHGTEHDQQRKNLNNKPRKTLTQSAICIGKLTNSIGRKVESRSFPRIGQVKICVDHGKGEKLKDIIIKWSSYSPPDMEIGKYKLQSQVSLQKNSK</sequence>
<keyword evidence="1" id="KW-0830">Ubiquinone</keyword>
<evidence type="ECO:0000313" key="2">
    <source>
        <dbReference type="EMBL" id="JAP63028.1"/>
    </source>
</evidence>
<dbReference type="EMBL" id="GEEE01013393">
    <property type="protein sequence ID" value="JAP49832.1"/>
    <property type="molecule type" value="Transcribed_RNA"/>
</dbReference>
<reference evidence="2" key="1">
    <citation type="submission" date="2016-01" db="EMBL/GenBank/DDBJ databases">
        <title>Reference transcriptome for the parasite Schistocephalus solidus: insights into the molecular evolution of parasitism.</title>
        <authorList>
            <person name="Hebert F.O."/>
            <person name="Grambauer S."/>
            <person name="Barber I."/>
            <person name="Landry C.R."/>
            <person name="Aubin-Horth N."/>
        </authorList>
    </citation>
    <scope>NUCLEOTIDE SEQUENCE</scope>
</reference>
<dbReference type="EMBL" id="GEEE01021681">
    <property type="protein sequence ID" value="JAP41544.1"/>
    <property type="molecule type" value="Transcribed_RNA"/>
</dbReference>
<evidence type="ECO:0000313" key="1">
    <source>
        <dbReference type="EMBL" id="JAP41544.1"/>
    </source>
</evidence>
<proteinExistence type="predicted"/>
<dbReference type="AlphaFoldDB" id="A0A0V0JCX6"/>
<accession>A0A0V0JCX6</accession>
<name>A0A0V0JCX6_SCHSO</name>
<organism evidence="2">
    <name type="scientific">Schistocephalus solidus</name>
    <name type="common">Tapeworm</name>
    <dbReference type="NCBI Taxonomy" id="70667"/>
    <lineage>
        <taxon>Eukaryota</taxon>
        <taxon>Metazoa</taxon>
        <taxon>Spiralia</taxon>
        <taxon>Lophotrochozoa</taxon>
        <taxon>Platyhelminthes</taxon>
        <taxon>Cestoda</taxon>
        <taxon>Eucestoda</taxon>
        <taxon>Diphyllobothriidea</taxon>
        <taxon>Diphyllobothriidae</taxon>
        <taxon>Schistocephalus</taxon>
    </lineage>
</organism>
<dbReference type="EMBL" id="GEEE01000197">
    <property type="protein sequence ID" value="JAP63028.1"/>
    <property type="molecule type" value="Transcribed_RNA"/>
</dbReference>